<dbReference type="Gene3D" id="3.30.70.100">
    <property type="match status" value="1"/>
</dbReference>
<dbReference type="AlphaFoldDB" id="A0A6G7ZPC2"/>
<dbReference type="Proteomes" id="UP000502502">
    <property type="component" value="Chromosome"/>
</dbReference>
<dbReference type="Pfam" id="PF04940">
    <property type="entry name" value="BLUF"/>
    <property type="match status" value="1"/>
</dbReference>
<dbReference type="InterPro" id="IPR036046">
    <property type="entry name" value="Acylphosphatase-like_dom_sf"/>
</dbReference>
<dbReference type="GO" id="GO:0071949">
    <property type="term" value="F:FAD binding"/>
    <property type="evidence" value="ECO:0007669"/>
    <property type="project" value="InterPro"/>
</dbReference>
<proteinExistence type="predicted"/>
<dbReference type="GO" id="GO:0009882">
    <property type="term" value="F:blue light photoreceptor activity"/>
    <property type="evidence" value="ECO:0007669"/>
    <property type="project" value="InterPro"/>
</dbReference>
<dbReference type="SMART" id="SM01034">
    <property type="entry name" value="BLUF"/>
    <property type="match status" value="1"/>
</dbReference>
<dbReference type="KEGG" id="ssin:G7078_08240"/>
<dbReference type="PROSITE" id="PS50925">
    <property type="entry name" value="BLUF"/>
    <property type="match status" value="1"/>
</dbReference>
<dbReference type="InterPro" id="IPR007024">
    <property type="entry name" value="BLUF_domain"/>
</dbReference>
<gene>
    <name evidence="2" type="ORF">G7078_08240</name>
</gene>
<dbReference type="EMBL" id="CP049871">
    <property type="protein sequence ID" value="QIL02772.1"/>
    <property type="molecule type" value="Genomic_DNA"/>
</dbReference>
<name>A0A6G7ZPC2_9SPHN</name>
<accession>A0A6G7ZPC2</accession>
<sequence length="136" mass="15390">MKSLTYISHAALDLTAEQLEEIHRTARDLNAIDGITGLLVFNGTRFLQVIEGSETAVNDLVARLRRDTRHSGVEIRDERTIQERSFPDWSMELVQVEGTYLDARSAIDERIPADVDPQIRDCVHRMTESISGVVRV</sequence>
<organism evidence="2 3">
    <name type="scientific">Sphingomonas sinipercae</name>
    <dbReference type="NCBI Taxonomy" id="2714944"/>
    <lineage>
        <taxon>Bacteria</taxon>
        <taxon>Pseudomonadati</taxon>
        <taxon>Pseudomonadota</taxon>
        <taxon>Alphaproteobacteria</taxon>
        <taxon>Sphingomonadales</taxon>
        <taxon>Sphingomonadaceae</taxon>
        <taxon>Sphingomonas</taxon>
    </lineage>
</organism>
<evidence type="ECO:0000259" key="1">
    <source>
        <dbReference type="PROSITE" id="PS50925"/>
    </source>
</evidence>
<feature type="domain" description="BLUF" evidence="1">
    <location>
        <begin position="1"/>
        <end position="92"/>
    </location>
</feature>
<keyword evidence="3" id="KW-1185">Reference proteome</keyword>
<reference evidence="2 3" key="1">
    <citation type="submission" date="2020-03" db="EMBL/GenBank/DDBJ databases">
        <title>Sphingomonas sp. nov., isolated from fish.</title>
        <authorList>
            <person name="Hyun D.-W."/>
            <person name="Bae J.-W."/>
        </authorList>
    </citation>
    <scope>NUCLEOTIDE SEQUENCE [LARGE SCALE GENOMIC DNA]</scope>
    <source>
        <strain evidence="2 3">HDW15C</strain>
    </source>
</reference>
<dbReference type="RefSeq" id="WP_166094932.1">
    <property type="nucleotide sequence ID" value="NZ_CP049871.1"/>
</dbReference>
<evidence type="ECO:0000313" key="2">
    <source>
        <dbReference type="EMBL" id="QIL02772.1"/>
    </source>
</evidence>
<evidence type="ECO:0000313" key="3">
    <source>
        <dbReference type="Proteomes" id="UP000502502"/>
    </source>
</evidence>
<protein>
    <submittedName>
        <fullName evidence="2">BLUF domain-containing protein</fullName>
    </submittedName>
</protein>
<dbReference type="SUPFAM" id="SSF54975">
    <property type="entry name" value="Acylphosphatase/BLUF domain-like"/>
    <property type="match status" value="1"/>
</dbReference>